<sequence>MNGLLLVPRLPSVVSPLPPFLSLPCILPPSSHLSKPFSPTLHMQHHFTSSPSLPPFPSSTSPPTVPFIPAISTLPL</sequence>
<protein>
    <submittedName>
        <fullName evidence="1">Uncharacterized protein</fullName>
    </submittedName>
</protein>
<comment type="caution">
    <text evidence="1">The sequence shown here is derived from an EMBL/GenBank/DDBJ whole genome shotgun (WGS) entry which is preliminary data.</text>
</comment>
<accession>A0A5B7IY02</accession>
<evidence type="ECO:0000313" key="1">
    <source>
        <dbReference type="EMBL" id="MPC89390.1"/>
    </source>
</evidence>
<dbReference type="Proteomes" id="UP000324222">
    <property type="component" value="Unassembled WGS sequence"/>
</dbReference>
<name>A0A5B7IY02_PORTR</name>
<keyword evidence="2" id="KW-1185">Reference proteome</keyword>
<dbReference type="AlphaFoldDB" id="A0A5B7IY02"/>
<gene>
    <name evidence="1" type="ORF">E2C01_084335</name>
</gene>
<dbReference type="EMBL" id="VSRR010080897">
    <property type="protein sequence ID" value="MPC89390.1"/>
    <property type="molecule type" value="Genomic_DNA"/>
</dbReference>
<reference evidence="1 2" key="1">
    <citation type="submission" date="2019-05" db="EMBL/GenBank/DDBJ databases">
        <title>Another draft genome of Portunus trituberculatus and its Hox gene families provides insights of decapod evolution.</title>
        <authorList>
            <person name="Jeong J.-H."/>
            <person name="Song I."/>
            <person name="Kim S."/>
            <person name="Choi T."/>
            <person name="Kim D."/>
            <person name="Ryu S."/>
            <person name="Kim W."/>
        </authorList>
    </citation>
    <scope>NUCLEOTIDE SEQUENCE [LARGE SCALE GENOMIC DNA]</scope>
    <source>
        <tissue evidence="1">Muscle</tissue>
    </source>
</reference>
<organism evidence="1 2">
    <name type="scientific">Portunus trituberculatus</name>
    <name type="common">Swimming crab</name>
    <name type="synonym">Neptunus trituberculatus</name>
    <dbReference type="NCBI Taxonomy" id="210409"/>
    <lineage>
        <taxon>Eukaryota</taxon>
        <taxon>Metazoa</taxon>
        <taxon>Ecdysozoa</taxon>
        <taxon>Arthropoda</taxon>
        <taxon>Crustacea</taxon>
        <taxon>Multicrustacea</taxon>
        <taxon>Malacostraca</taxon>
        <taxon>Eumalacostraca</taxon>
        <taxon>Eucarida</taxon>
        <taxon>Decapoda</taxon>
        <taxon>Pleocyemata</taxon>
        <taxon>Brachyura</taxon>
        <taxon>Eubrachyura</taxon>
        <taxon>Portunoidea</taxon>
        <taxon>Portunidae</taxon>
        <taxon>Portuninae</taxon>
        <taxon>Portunus</taxon>
    </lineage>
</organism>
<proteinExistence type="predicted"/>
<evidence type="ECO:0000313" key="2">
    <source>
        <dbReference type="Proteomes" id="UP000324222"/>
    </source>
</evidence>